<sequence length="436" mass="48968">MKERVHSTQLKQFIGKTAVAAGWVQDIRLMGGLKFLVVKDREGFFQITLPKKAVSAEIFAVPDKLTKESVVRVEGEVKAAVQAAGGYEIIPARLEVVSLAGAPTPLDTSGKIESGLDARLDYRFLDLRNHKSIALFKLRAKMLKYVIDYFEQQGFIGINTPKLTSAGVESGAELFEVNYFGRKACLAQSPQIYKQMMVCAGFEKVYEIGAVYRAEKSQTTRHLTEFTGIDFEMGFIDSFHDPMDVIEGMFRHVIAELNKNCAKELALFNRKPVVPKKIPRLSLDEAKKLLAAQGKKIPDGEDLDPEGERLIAKIVKEKFGEEFVFLTHYPWGKRPFYHMRPVDDPKVTLSFDLVWNGIEVSTGAQREHRYEVLKAQAKEKGLDLDAMKDYANLFKYGAPPHGGAGLGLDRFVECLLELDNIREGILLPRDPIRLTP</sequence>
<dbReference type="InterPro" id="IPR004364">
    <property type="entry name" value="Aa-tRNA-synt_II"/>
</dbReference>
<keyword evidence="9" id="KW-0460">Magnesium</keyword>
<feature type="binding site" evidence="9">
    <location>
        <position position="359"/>
    </location>
    <ligand>
        <name>Mg(2+)</name>
        <dbReference type="ChEBI" id="CHEBI:18420"/>
        <label>3</label>
    </ligand>
</feature>
<dbReference type="PANTHER" id="PTHR43450">
    <property type="entry name" value="ASPARTYL-TRNA SYNTHETASE"/>
    <property type="match status" value="1"/>
</dbReference>
<dbReference type="InterPro" id="IPR002312">
    <property type="entry name" value="Asp/Asn-tRNA-synth_IIb"/>
</dbReference>
<evidence type="ECO:0000256" key="1">
    <source>
        <dbReference type="ARBA" id="ARBA00004496"/>
    </source>
</evidence>
<dbReference type="Gene3D" id="3.30.930.10">
    <property type="entry name" value="Bira Bifunctional Protein, Domain 2"/>
    <property type="match status" value="1"/>
</dbReference>
<keyword evidence="7 9" id="KW-0648">Protein biosynthesis</keyword>
<evidence type="ECO:0000256" key="5">
    <source>
        <dbReference type="ARBA" id="ARBA00022741"/>
    </source>
</evidence>
<evidence type="ECO:0000256" key="4">
    <source>
        <dbReference type="ARBA" id="ARBA00022598"/>
    </source>
</evidence>
<feature type="binding site" evidence="9">
    <location>
        <position position="169"/>
    </location>
    <ligand>
        <name>L-aspartate</name>
        <dbReference type="ChEBI" id="CHEBI:29991"/>
    </ligand>
</feature>
<evidence type="ECO:0000256" key="2">
    <source>
        <dbReference type="ARBA" id="ARBA00005312"/>
    </source>
</evidence>
<evidence type="ECO:0000256" key="7">
    <source>
        <dbReference type="ARBA" id="ARBA00022917"/>
    </source>
</evidence>
<dbReference type="PROSITE" id="PS50862">
    <property type="entry name" value="AA_TRNA_LIGASE_II"/>
    <property type="match status" value="1"/>
</dbReference>
<dbReference type="InterPro" id="IPR006195">
    <property type="entry name" value="aa-tRNA-synth_II"/>
</dbReference>
<dbReference type="NCBIfam" id="NF003483">
    <property type="entry name" value="PRK05159.1"/>
    <property type="match status" value="1"/>
</dbReference>
<feature type="region of interest" description="Aspartate" evidence="9">
    <location>
        <begin position="191"/>
        <end position="194"/>
    </location>
</feature>
<evidence type="ECO:0000256" key="3">
    <source>
        <dbReference type="ARBA" id="ARBA00022490"/>
    </source>
</evidence>
<comment type="function">
    <text evidence="9">Catalyzes the attachment of L-aspartate to tRNA(Asp) in a two-step reaction: L-aspartate is first activated by ATP to form Asp-AMP and then transferred to the acceptor end of tRNA(Asp).</text>
</comment>
<dbReference type="InterPro" id="IPR004365">
    <property type="entry name" value="NA-bd_OB_tRNA"/>
</dbReference>
<dbReference type="HAMAP" id="MF_02075">
    <property type="entry name" value="Asp_tRNA_synth_type2"/>
    <property type="match status" value="1"/>
</dbReference>
<comment type="subcellular location">
    <subcellularLocation>
        <location evidence="1 9">Cytoplasm</location>
    </subcellularLocation>
</comment>
<evidence type="ECO:0000256" key="8">
    <source>
        <dbReference type="ARBA" id="ARBA00023146"/>
    </source>
</evidence>
<evidence type="ECO:0000259" key="10">
    <source>
        <dbReference type="PROSITE" id="PS50862"/>
    </source>
</evidence>
<evidence type="ECO:0000313" key="11">
    <source>
        <dbReference type="EMBL" id="MBS3063727.1"/>
    </source>
</evidence>
<proteinExistence type="inferred from homology"/>
<dbReference type="CDD" id="cd00776">
    <property type="entry name" value="AsxRS_core"/>
    <property type="match status" value="1"/>
</dbReference>
<organism evidence="11 12">
    <name type="scientific">Candidatus Iainarchaeum sp</name>
    <dbReference type="NCBI Taxonomy" id="3101447"/>
    <lineage>
        <taxon>Archaea</taxon>
        <taxon>Candidatus Iainarchaeota</taxon>
        <taxon>Candidatus Iainarchaeia</taxon>
        <taxon>Candidatus Iainarchaeales</taxon>
        <taxon>Candidatus Iainarchaeaceae</taxon>
        <taxon>Candidatus Iainarchaeum</taxon>
    </lineage>
</organism>
<dbReference type="FunFam" id="3.30.930.10:FF:000038">
    <property type="entry name" value="Aspartate--tRNA ligase"/>
    <property type="match status" value="1"/>
</dbReference>
<dbReference type="GO" id="GO:0003723">
    <property type="term" value="F:RNA binding"/>
    <property type="evidence" value="ECO:0007669"/>
    <property type="project" value="TreeGrafter"/>
</dbReference>
<dbReference type="EMBL" id="JAGVWE010000007">
    <property type="protein sequence ID" value="MBS3063727.1"/>
    <property type="molecule type" value="Genomic_DNA"/>
</dbReference>
<dbReference type="GO" id="GO:0005524">
    <property type="term" value="F:ATP binding"/>
    <property type="evidence" value="ECO:0007669"/>
    <property type="project" value="UniProtKB-UniRule"/>
</dbReference>
<protein>
    <recommendedName>
        <fullName evidence="9">Aspartate--tRNA ligase</fullName>
        <ecNumber evidence="9">6.1.1.12</ecNumber>
    </recommendedName>
    <alternativeName>
        <fullName evidence="9">Aspartyl-tRNA synthetase</fullName>
        <shortName evidence="9">AspRS</shortName>
    </alternativeName>
</protein>
<dbReference type="InterPro" id="IPR004523">
    <property type="entry name" value="Asp-tRNA_synthase_2"/>
</dbReference>
<keyword evidence="5 9" id="KW-0547">Nucleotide-binding</keyword>
<comment type="cofactor">
    <cofactor evidence="9">
        <name>Mg(2+)</name>
        <dbReference type="ChEBI" id="CHEBI:18420"/>
    </cofactor>
    <text evidence="9">Binds 3 Mg(2+) cations per subunit. The strongest magnesium site (Mg1) is bound to the beta- and gamma-phosphates of ATP and four water molecules complete its coordination sphere.</text>
</comment>
<feature type="binding site" evidence="9">
    <location>
        <position position="366"/>
    </location>
    <ligand>
        <name>L-aspartate</name>
        <dbReference type="ChEBI" id="CHEBI:29991"/>
    </ligand>
</feature>
<keyword evidence="8 9" id="KW-0030">Aminoacyl-tRNA synthetase</keyword>
<dbReference type="InterPro" id="IPR045864">
    <property type="entry name" value="aa-tRNA-synth_II/BPL/LPL"/>
</dbReference>
<keyword evidence="6 9" id="KW-0067">ATP-binding</keyword>
<comment type="catalytic activity">
    <reaction evidence="9">
        <text>tRNA(Asp) + L-aspartate + ATP = L-aspartyl-tRNA(Asp) + AMP + diphosphate</text>
        <dbReference type="Rhea" id="RHEA:19649"/>
        <dbReference type="Rhea" id="RHEA-COMP:9660"/>
        <dbReference type="Rhea" id="RHEA-COMP:9678"/>
        <dbReference type="ChEBI" id="CHEBI:29991"/>
        <dbReference type="ChEBI" id="CHEBI:30616"/>
        <dbReference type="ChEBI" id="CHEBI:33019"/>
        <dbReference type="ChEBI" id="CHEBI:78442"/>
        <dbReference type="ChEBI" id="CHEBI:78516"/>
        <dbReference type="ChEBI" id="CHEBI:456215"/>
        <dbReference type="EC" id="6.1.1.12"/>
    </reaction>
</comment>
<dbReference type="Proteomes" id="UP000678237">
    <property type="component" value="Unassembled WGS sequence"/>
</dbReference>
<dbReference type="SUPFAM" id="SSF50249">
    <property type="entry name" value="Nucleic acid-binding proteins"/>
    <property type="match status" value="1"/>
</dbReference>
<dbReference type="GO" id="GO:0006422">
    <property type="term" value="P:aspartyl-tRNA aminoacylation"/>
    <property type="evidence" value="ECO:0007669"/>
    <property type="project" value="UniProtKB-UniRule"/>
</dbReference>
<dbReference type="GO" id="GO:0017101">
    <property type="term" value="C:aminoacyl-tRNA synthetase multienzyme complex"/>
    <property type="evidence" value="ECO:0007669"/>
    <property type="project" value="TreeGrafter"/>
</dbReference>
<dbReference type="EC" id="6.1.1.12" evidence="9"/>
<keyword evidence="9" id="KW-0479">Metal-binding</keyword>
<feature type="binding site" evidence="9">
    <location>
        <position position="362"/>
    </location>
    <ligand>
        <name>L-aspartate</name>
        <dbReference type="ChEBI" id="CHEBI:29991"/>
    </ligand>
</feature>
<feature type="binding site" evidence="9">
    <location>
        <position position="359"/>
    </location>
    <ligand>
        <name>Mg(2+)</name>
        <dbReference type="ChEBI" id="CHEBI:18420"/>
        <label>2</label>
    </ligand>
</feature>
<comment type="caution">
    <text evidence="9">Lacks conserved residue(s) required for the propagation of feature annotation.</text>
</comment>
<feature type="binding site" evidence="9">
    <location>
        <begin position="407"/>
        <end position="410"/>
    </location>
    <ligand>
        <name>ATP</name>
        <dbReference type="ChEBI" id="CHEBI:30616"/>
    </ligand>
</feature>
<dbReference type="SUPFAM" id="SSF55681">
    <property type="entry name" value="Class II aaRS and biotin synthetases"/>
    <property type="match status" value="1"/>
</dbReference>
<evidence type="ECO:0000256" key="9">
    <source>
        <dbReference type="HAMAP-Rule" id="MF_02075"/>
    </source>
</evidence>
<dbReference type="NCBIfam" id="TIGR00458">
    <property type="entry name" value="aspS_nondisc"/>
    <property type="match status" value="1"/>
</dbReference>
<comment type="similarity">
    <text evidence="2 9">Belongs to the class-II aminoacyl-tRNA synthetase family. Type 2 subfamily.</text>
</comment>
<dbReference type="GO" id="GO:0004815">
    <property type="term" value="F:aspartate-tRNA ligase activity"/>
    <property type="evidence" value="ECO:0007669"/>
    <property type="project" value="UniProtKB-UniRule"/>
</dbReference>
<dbReference type="PANTHER" id="PTHR43450:SF1">
    <property type="entry name" value="ASPARTATE--TRNA LIGASE, CYTOPLASMIC"/>
    <property type="match status" value="1"/>
</dbReference>
<comment type="subunit">
    <text evidence="9">Homodimer.</text>
</comment>
<gene>
    <name evidence="9 11" type="primary">aspS</name>
    <name evidence="11" type="ORF">J4203_07735</name>
</gene>
<feature type="domain" description="Aminoacyl-transfer RNA synthetases class-II family profile" evidence="10">
    <location>
        <begin position="136"/>
        <end position="428"/>
    </location>
</feature>
<dbReference type="Pfam" id="PF01336">
    <property type="entry name" value="tRNA_anti-codon"/>
    <property type="match status" value="1"/>
</dbReference>
<dbReference type="InterPro" id="IPR012340">
    <property type="entry name" value="NA-bd_OB-fold"/>
</dbReference>
<dbReference type="PRINTS" id="PR01042">
    <property type="entry name" value="TRNASYNTHASP"/>
</dbReference>
<feature type="binding site" evidence="9">
    <location>
        <position position="359"/>
    </location>
    <ligand>
        <name>ATP</name>
        <dbReference type="ChEBI" id="CHEBI:30616"/>
    </ligand>
</feature>
<evidence type="ECO:0000313" key="12">
    <source>
        <dbReference type="Proteomes" id="UP000678237"/>
    </source>
</evidence>
<dbReference type="Pfam" id="PF00152">
    <property type="entry name" value="tRNA-synt_2"/>
    <property type="match status" value="1"/>
</dbReference>
<feature type="binding site" evidence="9">
    <location>
        <begin position="221"/>
        <end position="223"/>
    </location>
    <ligand>
        <name>ATP</name>
        <dbReference type="ChEBI" id="CHEBI:30616"/>
    </ligand>
</feature>
<dbReference type="GO" id="GO:0005829">
    <property type="term" value="C:cytosol"/>
    <property type="evidence" value="ECO:0007669"/>
    <property type="project" value="TreeGrafter"/>
</dbReference>
<feature type="binding site" evidence="9">
    <location>
        <begin position="213"/>
        <end position="215"/>
    </location>
    <ligand>
        <name>ATP</name>
        <dbReference type="ChEBI" id="CHEBI:30616"/>
    </ligand>
</feature>
<feature type="binding site" evidence="9">
    <location>
        <position position="213"/>
    </location>
    <ligand>
        <name>L-aspartate</name>
        <dbReference type="ChEBI" id="CHEBI:29991"/>
    </ligand>
</feature>
<evidence type="ECO:0000256" key="6">
    <source>
        <dbReference type="ARBA" id="ARBA00022840"/>
    </source>
</evidence>
<accession>A0A8T4LAK8</accession>
<dbReference type="GO" id="GO:0000287">
    <property type="term" value="F:magnesium ion binding"/>
    <property type="evidence" value="ECO:0007669"/>
    <property type="project" value="UniProtKB-UniRule"/>
</dbReference>
<name>A0A8T4LAK8_9ARCH</name>
<comment type="caution">
    <text evidence="11">The sequence shown here is derived from an EMBL/GenBank/DDBJ whole genome shotgun (WGS) entry which is preliminary data.</text>
</comment>
<feature type="binding site" evidence="9">
    <location>
        <position position="362"/>
    </location>
    <ligand>
        <name>Mg(2+)</name>
        <dbReference type="ChEBI" id="CHEBI:18420"/>
        <label>2</label>
    </ligand>
</feature>
<reference evidence="11" key="1">
    <citation type="submission" date="2021-03" db="EMBL/GenBank/DDBJ databases">
        <authorList>
            <person name="Jaffe A."/>
        </authorList>
    </citation>
    <scope>NUCLEOTIDE SEQUENCE</scope>
    <source>
        <strain evidence="11">RIFCSPLOWO2_01_FULL_58_19</strain>
    </source>
</reference>
<dbReference type="AlphaFoldDB" id="A0A8T4LAK8"/>
<keyword evidence="4 9" id="KW-0436">Ligase</keyword>
<dbReference type="Gene3D" id="2.40.50.140">
    <property type="entry name" value="Nucleic acid-binding proteins"/>
    <property type="match status" value="1"/>
</dbReference>
<keyword evidence="3 9" id="KW-0963">Cytoplasm</keyword>
<reference evidence="11" key="2">
    <citation type="submission" date="2021-05" db="EMBL/GenBank/DDBJ databases">
        <title>Protein family content uncovers lineage relationships and bacterial pathway maintenance mechanisms in DPANN archaea.</title>
        <authorList>
            <person name="Castelle C.J."/>
            <person name="Meheust R."/>
            <person name="Jaffe A.L."/>
            <person name="Seitz K."/>
            <person name="Gong X."/>
            <person name="Baker B.J."/>
            <person name="Banfield J.F."/>
        </authorList>
    </citation>
    <scope>NUCLEOTIDE SEQUENCE</scope>
    <source>
        <strain evidence="11">RIFCSPLOWO2_01_FULL_58_19</strain>
    </source>
</reference>